<dbReference type="InterPro" id="IPR036179">
    <property type="entry name" value="Ig-like_dom_sf"/>
</dbReference>
<dbReference type="InterPro" id="IPR007110">
    <property type="entry name" value="Ig-like_dom"/>
</dbReference>
<feature type="compositionally biased region" description="Pro residues" evidence="4">
    <location>
        <begin position="136"/>
        <end position="151"/>
    </location>
</feature>
<dbReference type="InParanoid" id="A0A672UNJ1"/>
<evidence type="ECO:0000313" key="7">
    <source>
        <dbReference type="Ensembl" id="ENSSHBP00005016097.1"/>
    </source>
</evidence>
<protein>
    <recommendedName>
        <fullName evidence="6">Ig-like domain-containing protein</fullName>
    </recommendedName>
</protein>
<dbReference type="GO" id="GO:0038023">
    <property type="term" value="F:signaling receptor activity"/>
    <property type="evidence" value="ECO:0007669"/>
    <property type="project" value="TreeGrafter"/>
</dbReference>
<dbReference type="PROSITE" id="PS50835">
    <property type="entry name" value="IG_LIKE"/>
    <property type="match status" value="1"/>
</dbReference>
<dbReference type="Proteomes" id="UP000472266">
    <property type="component" value="Unplaced"/>
</dbReference>
<dbReference type="Gene3D" id="2.60.40.10">
    <property type="entry name" value="Immunoglobulins"/>
    <property type="match status" value="1"/>
</dbReference>
<dbReference type="CDD" id="cd05716">
    <property type="entry name" value="IgV_pIgR_like"/>
    <property type="match status" value="1"/>
</dbReference>
<feature type="chain" id="PRO_5025390963" description="Ig-like domain-containing protein" evidence="5">
    <location>
        <begin position="19"/>
        <end position="303"/>
    </location>
</feature>
<evidence type="ECO:0000256" key="5">
    <source>
        <dbReference type="SAM" id="SignalP"/>
    </source>
</evidence>
<organism evidence="7 8">
    <name type="scientific">Strigops habroptila</name>
    <name type="common">Kakapo</name>
    <dbReference type="NCBI Taxonomy" id="2489341"/>
    <lineage>
        <taxon>Eukaryota</taxon>
        <taxon>Metazoa</taxon>
        <taxon>Chordata</taxon>
        <taxon>Craniata</taxon>
        <taxon>Vertebrata</taxon>
        <taxon>Euteleostomi</taxon>
        <taxon>Archelosauria</taxon>
        <taxon>Archosauria</taxon>
        <taxon>Dinosauria</taxon>
        <taxon>Saurischia</taxon>
        <taxon>Theropoda</taxon>
        <taxon>Coelurosauria</taxon>
        <taxon>Aves</taxon>
        <taxon>Neognathae</taxon>
        <taxon>Neoaves</taxon>
        <taxon>Telluraves</taxon>
        <taxon>Australaves</taxon>
        <taxon>Psittaciformes</taxon>
        <taxon>Psittacidae</taxon>
        <taxon>Strigops</taxon>
    </lineage>
</organism>
<dbReference type="Ensembl" id="ENSSHBT00005019292.1">
    <property type="protein sequence ID" value="ENSSHBP00005016097.1"/>
    <property type="gene ID" value="ENSSHBG00005014059.1"/>
</dbReference>
<sequence length="303" mass="33322">MELRALLLLLLCFPGKEGLEGSSLYIQCPYAALTTHQQQKAWCRLRNAQCEPLVETKEYPHTNWATKGRVALKDNPTERTVSVTMTNLQAEDSGTYFCAYYHYRYRSLRTISLIVFKGEYLFPHTKTSHVRKQHHPFPPSPQLSSFPGPPHSPLSPPAFQGWMSADFSPSSPVCSPSYPAPQHWSSALPPHSSHPSRCLSGRHAGSCPSGLWSRGPGLALHALSAPSRDSGELPGSSHKWCHSSQLLPTGPSQRLHKQLLQLSTGLAHAGHCWRPLPLPGIALDLAPQLPALLASQALWAECP</sequence>
<name>A0A672UNJ1_STRHB</name>
<dbReference type="InterPro" id="IPR003599">
    <property type="entry name" value="Ig_sub"/>
</dbReference>
<keyword evidence="2" id="KW-1015">Disulfide bond</keyword>
<dbReference type="Pfam" id="PF07686">
    <property type="entry name" value="V-set"/>
    <property type="match status" value="1"/>
</dbReference>
<dbReference type="SMART" id="SM00406">
    <property type="entry name" value="IGv"/>
    <property type="match status" value="1"/>
</dbReference>
<reference evidence="7" key="1">
    <citation type="submission" date="2025-08" db="UniProtKB">
        <authorList>
            <consortium name="Ensembl"/>
        </authorList>
    </citation>
    <scope>IDENTIFICATION</scope>
</reference>
<evidence type="ECO:0000256" key="2">
    <source>
        <dbReference type="ARBA" id="ARBA00023157"/>
    </source>
</evidence>
<evidence type="ECO:0000256" key="4">
    <source>
        <dbReference type="SAM" id="MobiDB-lite"/>
    </source>
</evidence>
<keyword evidence="8" id="KW-1185">Reference proteome</keyword>
<dbReference type="InterPro" id="IPR052314">
    <property type="entry name" value="Immune_rcpt_domain"/>
</dbReference>
<dbReference type="InterPro" id="IPR013106">
    <property type="entry name" value="Ig_V-set"/>
</dbReference>
<dbReference type="SUPFAM" id="SSF48726">
    <property type="entry name" value="Immunoglobulin"/>
    <property type="match status" value="1"/>
</dbReference>
<evidence type="ECO:0000256" key="1">
    <source>
        <dbReference type="ARBA" id="ARBA00022729"/>
    </source>
</evidence>
<dbReference type="PANTHER" id="PTHR16423:SF6">
    <property type="entry name" value="TRIGGERING RECEPTOR EXPRESSED ON MYELOID CELLS 2-RELATED"/>
    <property type="match status" value="1"/>
</dbReference>
<evidence type="ECO:0000313" key="8">
    <source>
        <dbReference type="Proteomes" id="UP000472266"/>
    </source>
</evidence>
<dbReference type="SMART" id="SM00409">
    <property type="entry name" value="IG"/>
    <property type="match status" value="1"/>
</dbReference>
<keyword evidence="1 5" id="KW-0732">Signal</keyword>
<feature type="signal peptide" evidence="5">
    <location>
        <begin position="1"/>
        <end position="18"/>
    </location>
</feature>
<feature type="domain" description="Ig-like" evidence="6">
    <location>
        <begin position="43"/>
        <end position="112"/>
    </location>
</feature>
<accession>A0A672UNJ1</accession>
<dbReference type="GO" id="GO:0009986">
    <property type="term" value="C:cell surface"/>
    <property type="evidence" value="ECO:0007669"/>
    <property type="project" value="TreeGrafter"/>
</dbReference>
<proteinExistence type="predicted"/>
<dbReference type="InterPro" id="IPR013783">
    <property type="entry name" value="Ig-like_fold"/>
</dbReference>
<dbReference type="GeneTree" id="ENSGT01000000215036"/>
<reference evidence="7" key="2">
    <citation type="submission" date="2025-09" db="UniProtKB">
        <authorList>
            <consortium name="Ensembl"/>
        </authorList>
    </citation>
    <scope>IDENTIFICATION</scope>
</reference>
<evidence type="ECO:0000259" key="6">
    <source>
        <dbReference type="PROSITE" id="PS50835"/>
    </source>
</evidence>
<evidence type="ECO:0000256" key="3">
    <source>
        <dbReference type="ARBA" id="ARBA00023319"/>
    </source>
</evidence>
<dbReference type="AlphaFoldDB" id="A0A672UNJ1"/>
<dbReference type="PANTHER" id="PTHR16423">
    <property type="entry name" value="TREM-LIKE TRANSCRIPT PROTEIN"/>
    <property type="match status" value="1"/>
</dbReference>
<keyword evidence="3" id="KW-0393">Immunoglobulin domain</keyword>
<feature type="region of interest" description="Disordered" evidence="4">
    <location>
        <begin position="130"/>
        <end position="151"/>
    </location>
</feature>